<evidence type="ECO:0000256" key="1">
    <source>
        <dbReference type="ARBA" id="ARBA00006484"/>
    </source>
</evidence>
<protein>
    <submittedName>
        <fullName evidence="5">Putative carbonyl reductase</fullName>
    </submittedName>
</protein>
<dbReference type="PANTHER" id="PTHR24320">
    <property type="entry name" value="RETINOL DEHYDROGENASE"/>
    <property type="match status" value="1"/>
</dbReference>
<dbReference type="GO" id="GO:0016491">
    <property type="term" value="F:oxidoreductase activity"/>
    <property type="evidence" value="ECO:0007669"/>
    <property type="project" value="UniProtKB-KW"/>
</dbReference>
<dbReference type="Pfam" id="PF00106">
    <property type="entry name" value="adh_short"/>
    <property type="match status" value="1"/>
</dbReference>
<evidence type="ECO:0000256" key="4">
    <source>
        <dbReference type="RuleBase" id="RU000363"/>
    </source>
</evidence>
<reference evidence="5 6" key="1">
    <citation type="journal article" date="2018" name="Front. Microbiol.">
        <title>Genome-Wide Analysis of Corynespora cassiicola Leaf Fall Disease Putative Effectors.</title>
        <authorList>
            <person name="Lopez D."/>
            <person name="Ribeiro S."/>
            <person name="Label P."/>
            <person name="Fumanal B."/>
            <person name="Venisse J.S."/>
            <person name="Kohler A."/>
            <person name="de Oliveira R.R."/>
            <person name="Labutti K."/>
            <person name="Lipzen A."/>
            <person name="Lail K."/>
            <person name="Bauer D."/>
            <person name="Ohm R.A."/>
            <person name="Barry K.W."/>
            <person name="Spatafora J."/>
            <person name="Grigoriev I.V."/>
            <person name="Martin F.M."/>
            <person name="Pujade-Renaud V."/>
        </authorList>
    </citation>
    <scope>NUCLEOTIDE SEQUENCE [LARGE SCALE GENOMIC DNA]</scope>
    <source>
        <strain evidence="5 6">Philippines</strain>
    </source>
</reference>
<dbReference type="SUPFAM" id="SSF51735">
    <property type="entry name" value="NAD(P)-binding Rossmann-fold domains"/>
    <property type="match status" value="1"/>
</dbReference>
<dbReference type="InterPro" id="IPR002347">
    <property type="entry name" value="SDR_fam"/>
</dbReference>
<dbReference type="PANTHER" id="PTHR24320:SF282">
    <property type="entry name" value="WW DOMAIN-CONTAINING OXIDOREDUCTASE"/>
    <property type="match status" value="1"/>
</dbReference>
<dbReference type="Proteomes" id="UP000240883">
    <property type="component" value="Unassembled WGS sequence"/>
</dbReference>
<evidence type="ECO:0000313" key="6">
    <source>
        <dbReference type="Proteomes" id="UP000240883"/>
    </source>
</evidence>
<dbReference type="InterPro" id="IPR036291">
    <property type="entry name" value="NAD(P)-bd_dom_sf"/>
</dbReference>
<evidence type="ECO:0000313" key="5">
    <source>
        <dbReference type="EMBL" id="PSN59309.1"/>
    </source>
</evidence>
<keyword evidence="2" id="KW-0521">NADP</keyword>
<gene>
    <name evidence="5" type="ORF">BS50DRAFT_658712</name>
</gene>
<accession>A0A2T2N1S0</accession>
<keyword evidence="3" id="KW-0560">Oxidoreductase</keyword>
<organism evidence="5 6">
    <name type="scientific">Corynespora cassiicola Philippines</name>
    <dbReference type="NCBI Taxonomy" id="1448308"/>
    <lineage>
        <taxon>Eukaryota</taxon>
        <taxon>Fungi</taxon>
        <taxon>Dikarya</taxon>
        <taxon>Ascomycota</taxon>
        <taxon>Pezizomycotina</taxon>
        <taxon>Dothideomycetes</taxon>
        <taxon>Pleosporomycetidae</taxon>
        <taxon>Pleosporales</taxon>
        <taxon>Corynesporascaceae</taxon>
        <taxon>Corynespora</taxon>
    </lineage>
</organism>
<name>A0A2T2N1S0_CORCC</name>
<dbReference type="EMBL" id="KZ678157">
    <property type="protein sequence ID" value="PSN59309.1"/>
    <property type="molecule type" value="Genomic_DNA"/>
</dbReference>
<dbReference type="Gene3D" id="3.40.50.720">
    <property type="entry name" value="NAD(P)-binding Rossmann-like Domain"/>
    <property type="match status" value="1"/>
</dbReference>
<sequence>MTTPGPWNPLEDMPALDGKVAVVTGSNSSIGLAIVRLLAVRGAKVYFTTRSEAKAQKVLESLLSSSPEIKRESLQWLPLDLTDLKSIHAASDELKSRESKVDILINNAAASTLATDPVGSGWEQHMAVNFIGPFVFVNRILPLLKSSSRQKDADVRIVSISSTAQSAMLPASFRFEFDSPTVLSRPVSRYPWQWRYLLRFLFGFDIIRYAVSKAATFIFAQELQRQLDNSSLPILSLAVHPGEVATEGVMKINTALLAFIARLTFSTPDQGAATPLFAATAKEVRAAPGKYIGRLIMPVGKIGVANPIAQNERQVKGLWENTTREVNRELMANCLPPLAAW</sequence>
<keyword evidence="6" id="KW-1185">Reference proteome</keyword>
<evidence type="ECO:0000256" key="2">
    <source>
        <dbReference type="ARBA" id="ARBA00022857"/>
    </source>
</evidence>
<dbReference type="PRINTS" id="PR00080">
    <property type="entry name" value="SDRFAMILY"/>
</dbReference>
<comment type="similarity">
    <text evidence="1 4">Belongs to the short-chain dehydrogenases/reductases (SDR) family.</text>
</comment>
<dbReference type="OrthoDB" id="191139at2759"/>
<proteinExistence type="inferred from homology"/>
<dbReference type="PRINTS" id="PR00081">
    <property type="entry name" value="GDHRDH"/>
</dbReference>
<dbReference type="STRING" id="1448308.A0A2T2N1S0"/>
<evidence type="ECO:0000256" key="3">
    <source>
        <dbReference type="ARBA" id="ARBA00023002"/>
    </source>
</evidence>
<dbReference type="AlphaFoldDB" id="A0A2T2N1S0"/>